<dbReference type="Gene3D" id="3.40.33.10">
    <property type="entry name" value="CAP"/>
    <property type="match status" value="1"/>
</dbReference>
<sequence length="352" mass="39583">MATLTTPSIFYSIILFSALCMDKRAIVIDAKVPAQALVNDAAMTSQEVDDLISRINFLRTLSVPTASKMNCLEWNSTLAQKALTFARSCSTNSMESSLNIAFKMTKSQDFYIVLEDYWFAELYRIEGKTCDSDEPRNCKNWKALMNGNNNFVGCTRAQCSGNQFLYVCVFDYVPQGESFVPYQIGNPCSKCSLPKILCKDNSLCCSSKLETSETAKPDAQSGETTQKDCLSDWQCKWNEKCPTTKKCQIDGNTNHQENVRCYIDSHCHSQYVCNQYTGTCNFKGKMFEHTTDKEGEKGACTDDTECPNGYHCNMNRYTCYKESPRMISADGEDEPTICPSSPGELDEQRIVL</sequence>
<proteinExistence type="predicted"/>
<reference evidence="4" key="1">
    <citation type="submission" date="2022-11" db="UniProtKB">
        <authorList>
            <consortium name="WormBaseParasite"/>
        </authorList>
    </citation>
    <scope>IDENTIFICATION</scope>
</reference>
<evidence type="ECO:0000313" key="3">
    <source>
        <dbReference type="Proteomes" id="UP000887565"/>
    </source>
</evidence>
<dbReference type="OMA" id="EVINCAL"/>
<feature type="domain" description="SCP" evidence="2">
    <location>
        <begin position="46"/>
        <end position="174"/>
    </location>
</feature>
<dbReference type="SMART" id="SM00198">
    <property type="entry name" value="SCP"/>
    <property type="match status" value="1"/>
</dbReference>
<accession>A0A915KS43</accession>
<dbReference type="InterPro" id="IPR014044">
    <property type="entry name" value="CAP_dom"/>
</dbReference>
<dbReference type="Pfam" id="PF00188">
    <property type="entry name" value="CAP"/>
    <property type="match status" value="1"/>
</dbReference>
<keyword evidence="1" id="KW-0732">Signal</keyword>
<dbReference type="Proteomes" id="UP000887565">
    <property type="component" value="Unplaced"/>
</dbReference>
<dbReference type="WBParaSite" id="nRc.2.0.1.t41714-RA">
    <property type="protein sequence ID" value="nRc.2.0.1.t41714-RA"/>
    <property type="gene ID" value="nRc.2.0.1.g41714"/>
</dbReference>
<evidence type="ECO:0000259" key="2">
    <source>
        <dbReference type="SMART" id="SM00198"/>
    </source>
</evidence>
<evidence type="ECO:0000313" key="4">
    <source>
        <dbReference type="WBParaSite" id="nRc.2.0.1.t41714-RA"/>
    </source>
</evidence>
<dbReference type="CDD" id="cd05380">
    <property type="entry name" value="CAP_euk"/>
    <property type="match status" value="1"/>
</dbReference>
<dbReference type="SUPFAM" id="SSF55797">
    <property type="entry name" value="PR-1-like"/>
    <property type="match status" value="1"/>
</dbReference>
<dbReference type="AlphaFoldDB" id="A0A915KS43"/>
<organism evidence="3 4">
    <name type="scientific">Romanomermis culicivorax</name>
    <name type="common">Nematode worm</name>
    <dbReference type="NCBI Taxonomy" id="13658"/>
    <lineage>
        <taxon>Eukaryota</taxon>
        <taxon>Metazoa</taxon>
        <taxon>Ecdysozoa</taxon>
        <taxon>Nematoda</taxon>
        <taxon>Enoplea</taxon>
        <taxon>Dorylaimia</taxon>
        <taxon>Mermithida</taxon>
        <taxon>Mermithoidea</taxon>
        <taxon>Mermithidae</taxon>
        <taxon>Romanomermis</taxon>
    </lineage>
</organism>
<name>A0A915KS43_ROMCU</name>
<keyword evidence="3" id="KW-1185">Reference proteome</keyword>
<feature type="signal peptide" evidence="1">
    <location>
        <begin position="1"/>
        <end position="25"/>
    </location>
</feature>
<dbReference type="InterPro" id="IPR035940">
    <property type="entry name" value="CAP_sf"/>
</dbReference>
<evidence type="ECO:0000256" key="1">
    <source>
        <dbReference type="SAM" id="SignalP"/>
    </source>
</evidence>
<feature type="chain" id="PRO_5038123138" evidence="1">
    <location>
        <begin position="26"/>
        <end position="352"/>
    </location>
</feature>
<protein>
    <submittedName>
        <fullName evidence="4">SCP domain-containing protein</fullName>
    </submittedName>
</protein>